<organism evidence="3 4">
    <name type="scientific">Lottia gigantea</name>
    <name type="common">Giant owl limpet</name>
    <dbReference type="NCBI Taxonomy" id="225164"/>
    <lineage>
        <taxon>Eukaryota</taxon>
        <taxon>Metazoa</taxon>
        <taxon>Spiralia</taxon>
        <taxon>Lophotrochozoa</taxon>
        <taxon>Mollusca</taxon>
        <taxon>Gastropoda</taxon>
        <taxon>Patellogastropoda</taxon>
        <taxon>Lottioidea</taxon>
        <taxon>Lottiidae</taxon>
        <taxon>Lottia</taxon>
    </lineage>
</organism>
<dbReference type="EMBL" id="KB201611">
    <property type="protein sequence ID" value="ESO95783.1"/>
    <property type="molecule type" value="Genomic_DNA"/>
</dbReference>
<accession>V3ZW82</accession>
<evidence type="ECO:0000256" key="1">
    <source>
        <dbReference type="SAM" id="Phobius"/>
    </source>
</evidence>
<evidence type="ECO:0000313" key="4">
    <source>
        <dbReference type="Proteomes" id="UP000030746"/>
    </source>
</evidence>
<dbReference type="CTD" id="20231388"/>
<dbReference type="Proteomes" id="UP000030746">
    <property type="component" value="Unassembled WGS sequence"/>
</dbReference>
<keyword evidence="1" id="KW-1133">Transmembrane helix</keyword>
<proteinExistence type="predicted"/>
<dbReference type="InterPro" id="IPR004302">
    <property type="entry name" value="Cellulose/chitin-bd_N"/>
</dbReference>
<keyword evidence="4" id="KW-1185">Reference proteome</keyword>
<dbReference type="PANTHER" id="PTHR21113:SF4">
    <property type="entry name" value="CHITIN-BINDING TYPE-4 DOMAIN-CONTAINING PROTEIN"/>
    <property type="match status" value="1"/>
</dbReference>
<reference evidence="3 4" key="1">
    <citation type="journal article" date="2013" name="Nature">
        <title>Insights into bilaterian evolution from three spiralian genomes.</title>
        <authorList>
            <person name="Simakov O."/>
            <person name="Marletaz F."/>
            <person name="Cho S.J."/>
            <person name="Edsinger-Gonzales E."/>
            <person name="Havlak P."/>
            <person name="Hellsten U."/>
            <person name="Kuo D.H."/>
            <person name="Larsson T."/>
            <person name="Lv J."/>
            <person name="Arendt D."/>
            <person name="Savage R."/>
            <person name="Osoegawa K."/>
            <person name="de Jong P."/>
            <person name="Grimwood J."/>
            <person name="Chapman J.A."/>
            <person name="Shapiro H."/>
            <person name="Aerts A."/>
            <person name="Otillar R.P."/>
            <person name="Terry A.Y."/>
            <person name="Boore J.L."/>
            <person name="Grigoriev I.V."/>
            <person name="Lindberg D.R."/>
            <person name="Seaver E.C."/>
            <person name="Weisblat D.A."/>
            <person name="Putnam N.H."/>
            <person name="Rokhsar D.S."/>
        </authorList>
    </citation>
    <scope>NUCLEOTIDE SEQUENCE [LARGE SCALE GENOMIC DNA]</scope>
</reference>
<gene>
    <name evidence="3" type="ORF">LOTGIDRAFT_116739</name>
</gene>
<dbReference type="HOGENOM" id="CLU_041201_1_0_1"/>
<keyword evidence="1" id="KW-0812">Transmembrane</keyword>
<evidence type="ECO:0000313" key="3">
    <source>
        <dbReference type="EMBL" id="ESO95783.1"/>
    </source>
</evidence>
<dbReference type="AlphaFoldDB" id="V3ZW82"/>
<protein>
    <recommendedName>
        <fullName evidence="2">Chitin-binding type-4 domain-containing protein</fullName>
    </recommendedName>
</protein>
<dbReference type="OMA" id="NIAINEW"/>
<dbReference type="RefSeq" id="XP_009053626.1">
    <property type="nucleotide sequence ID" value="XM_009055378.1"/>
</dbReference>
<name>V3ZW82_LOTGI</name>
<dbReference type="PANTHER" id="PTHR21113">
    <property type="entry name" value="AGAP001705-PA"/>
    <property type="match status" value="1"/>
</dbReference>
<sequence>MYITVYCENQIYNMVLVILITVFCFDLTQSHARLRIPAQRSSLWRDQLSKLVNPNDNEINCGGFYTHHYINKGKCGVCGDAYNAKIPDHQPPGKYAQGIISGCYAPGTKWIDIKVEITANHLGYFQFKLCPNNDIGCAVEQSCLDTHILMIKDLNGVEHGEKYTIKGNMKDVYLKLRLPEGLSCSQCVLQWTYTTGNNWGCLNKWCGLGYGAQETFINCADIAVSNDCPTYHTAKPISTELTDEDDKTYSRNCVPVGIWAVTYYDVIKRWCQVNCVGTACPPDYCNCS</sequence>
<evidence type="ECO:0000259" key="2">
    <source>
        <dbReference type="Pfam" id="PF03067"/>
    </source>
</evidence>
<dbReference type="KEGG" id="lgi:LOTGIDRAFT_116739"/>
<feature type="domain" description="Chitin-binding type-4" evidence="2">
    <location>
        <begin position="53"/>
        <end position="222"/>
    </location>
</feature>
<feature type="transmembrane region" description="Helical" evidence="1">
    <location>
        <begin position="12"/>
        <end position="28"/>
    </location>
</feature>
<keyword evidence="1" id="KW-0472">Membrane</keyword>
<dbReference type="Pfam" id="PF03067">
    <property type="entry name" value="LPMO_10"/>
    <property type="match status" value="1"/>
</dbReference>
<dbReference type="OrthoDB" id="64893at2759"/>
<dbReference type="GeneID" id="20231388"/>